<feature type="transmembrane region" description="Helical" evidence="6">
    <location>
        <begin position="68"/>
        <end position="86"/>
    </location>
</feature>
<comment type="subcellular location">
    <subcellularLocation>
        <location evidence="1">Membrane</location>
        <topology evidence="1">Multi-pass membrane protein</topology>
    </subcellularLocation>
</comment>
<comment type="similarity">
    <text evidence="2">Belongs to the CbiQ family.</text>
</comment>
<evidence type="ECO:0000256" key="1">
    <source>
        <dbReference type="ARBA" id="ARBA00004141"/>
    </source>
</evidence>
<dbReference type="PANTHER" id="PTHR33514">
    <property type="entry name" value="PROTEIN ABCI12, CHLOROPLASTIC"/>
    <property type="match status" value="1"/>
</dbReference>
<evidence type="ECO:0000256" key="3">
    <source>
        <dbReference type="ARBA" id="ARBA00022692"/>
    </source>
</evidence>
<evidence type="ECO:0000256" key="6">
    <source>
        <dbReference type="SAM" id="Phobius"/>
    </source>
</evidence>
<organism evidence="7 8">
    <name type="scientific">Stappia sediminis</name>
    <dbReference type="NCBI Taxonomy" id="2692190"/>
    <lineage>
        <taxon>Bacteria</taxon>
        <taxon>Pseudomonadati</taxon>
        <taxon>Pseudomonadota</taxon>
        <taxon>Alphaproteobacteria</taxon>
        <taxon>Hyphomicrobiales</taxon>
        <taxon>Stappiaceae</taxon>
        <taxon>Stappia</taxon>
    </lineage>
</organism>
<dbReference type="Proteomes" id="UP000433101">
    <property type="component" value="Unassembled WGS sequence"/>
</dbReference>
<dbReference type="PANTHER" id="PTHR33514:SF13">
    <property type="entry name" value="PROTEIN ABCI12, CHLOROPLASTIC"/>
    <property type="match status" value="1"/>
</dbReference>
<dbReference type="EMBL" id="WUMV01000003">
    <property type="protein sequence ID" value="MXN65205.1"/>
    <property type="molecule type" value="Genomic_DNA"/>
</dbReference>
<evidence type="ECO:0000256" key="2">
    <source>
        <dbReference type="ARBA" id="ARBA00008564"/>
    </source>
</evidence>
<keyword evidence="5 6" id="KW-0472">Membrane</keyword>
<feature type="transmembrane region" description="Helical" evidence="6">
    <location>
        <begin position="12"/>
        <end position="32"/>
    </location>
</feature>
<sequence length="213" mass="22932">MISAYIPGESWFHRISAGPKLLGLCALTVLLFPVDKPGIAALAFSVALVLFSAVGWEGYRRLMALRPVVYLLVFLLIFHALTGTFVSGLVTVFRLFTMILLATLVTFTTRMEDMLDALNPVLTPLNFIGISSRRIALAIALVIRFTPVLIGLAEELGAAYRARTGKRAGPRLTAPFAVLALRTADHVSEALAARGGADGFEDTAEFDGGLPKK</sequence>
<evidence type="ECO:0000256" key="5">
    <source>
        <dbReference type="ARBA" id="ARBA00023136"/>
    </source>
</evidence>
<evidence type="ECO:0000313" key="8">
    <source>
        <dbReference type="Proteomes" id="UP000433101"/>
    </source>
</evidence>
<proteinExistence type="inferred from homology"/>
<dbReference type="RefSeq" id="WP_160775411.1">
    <property type="nucleotide sequence ID" value="NZ_WUMV01000003.1"/>
</dbReference>
<evidence type="ECO:0000256" key="4">
    <source>
        <dbReference type="ARBA" id="ARBA00022989"/>
    </source>
</evidence>
<dbReference type="CDD" id="cd16914">
    <property type="entry name" value="EcfT"/>
    <property type="match status" value="1"/>
</dbReference>
<dbReference type="GO" id="GO:0005886">
    <property type="term" value="C:plasma membrane"/>
    <property type="evidence" value="ECO:0007669"/>
    <property type="project" value="TreeGrafter"/>
</dbReference>
<keyword evidence="4 6" id="KW-1133">Transmembrane helix</keyword>
<comment type="caution">
    <text evidence="7">The sequence shown here is derived from an EMBL/GenBank/DDBJ whole genome shotgun (WGS) entry which is preliminary data.</text>
</comment>
<protein>
    <submittedName>
        <fullName evidence="7">Energy-coupling factor transporter transmembrane protein EcfT</fullName>
    </submittedName>
</protein>
<keyword evidence="3 6" id="KW-0812">Transmembrane</keyword>
<dbReference type="AlphaFoldDB" id="A0A7X3S7Y1"/>
<keyword evidence="8" id="KW-1185">Reference proteome</keyword>
<name>A0A7X3S7Y1_9HYPH</name>
<gene>
    <name evidence="7" type="ORF">GR183_09870</name>
</gene>
<dbReference type="InterPro" id="IPR003339">
    <property type="entry name" value="ABC/ECF_trnsptr_transmembrane"/>
</dbReference>
<reference evidence="7 8" key="1">
    <citation type="submission" date="2019-12" db="EMBL/GenBank/DDBJ databases">
        <authorList>
            <person name="Li M."/>
        </authorList>
    </citation>
    <scope>NUCLEOTIDE SEQUENCE [LARGE SCALE GENOMIC DNA]</scope>
    <source>
        <strain evidence="7 8">GBMRC 2046</strain>
    </source>
</reference>
<dbReference type="Pfam" id="PF02361">
    <property type="entry name" value="CbiQ"/>
    <property type="match status" value="1"/>
</dbReference>
<evidence type="ECO:0000313" key="7">
    <source>
        <dbReference type="EMBL" id="MXN65205.1"/>
    </source>
</evidence>
<feature type="transmembrane region" description="Helical" evidence="6">
    <location>
        <begin position="38"/>
        <end position="56"/>
    </location>
</feature>
<accession>A0A7X3S7Y1</accession>